<evidence type="ECO:0000313" key="1">
    <source>
        <dbReference type="EMBL" id="WAJ30401.1"/>
    </source>
</evidence>
<sequence>MSLRRSRRWGALAAALSLLAVAPSLAQELVPPAAPPVPTAAPRPTRSVPVAPAVPTAPTRAAAAAPAPGADVLPADLAFGAFQRGFYLTAMKLAEPLANLGDPAAQVLLGEIHSRGLGVPVDMKQAAHWYQAAARSGSAEGQFRYAMMLLDGRDVTQDLAQARDLMKLAADGGLPLAQFNYAQMVIQASPSGGFSEAESYFRKAAEAGLPDAEYAMSQLLAYGRDGTGIDLPAARGWLEKAAAGGHDTAQIEYGIWLINGKGGPAELSNGFHWLRRAAERGNPIAINRVAHLYKDGVGTEPNTAEAAKWYVLAKRFGNSDLVLEDFFRGLDEPAQKAALEAANRFRSG</sequence>
<dbReference type="EMBL" id="CP113520">
    <property type="protein sequence ID" value="WAJ30401.1"/>
    <property type="molecule type" value="Genomic_DNA"/>
</dbReference>
<accession>A0ACD4NUL2</accession>
<evidence type="ECO:0000313" key="2">
    <source>
        <dbReference type="Proteomes" id="UP001163223"/>
    </source>
</evidence>
<dbReference type="Proteomes" id="UP001163223">
    <property type="component" value="Chromosome"/>
</dbReference>
<organism evidence="1 2">
    <name type="scientific">Antarcticirhabdus aurantiaca</name>
    <dbReference type="NCBI Taxonomy" id="2606717"/>
    <lineage>
        <taxon>Bacteria</taxon>
        <taxon>Pseudomonadati</taxon>
        <taxon>Pseudomonadota</taxon>
        <taxon>Alphaproteobacteria</taxon>
        <taxon>Hyphomicrobiales</taxon>
        <taxon>Aurantimonadaceae</taxon>
        <taxon>Antarcticirhabdus</taxon>
    </lineage>
</organism>
<reference evidence="1" key="1">
    <citation type="submission" date="2022-11" db="EMBL/GenBank/DDBJ databases">
        <title>beta-Carotene-producing bacterium, Jeongeuplla avenae sp. nov., alleviates the salt stress of Arabidopsis seedlings.</title>
        <authorList>
            <person name="Jiang L."/>
            <person name="Lee J."/>
        </authorList>
    </citation>
    <scope>NUCLEOTIDE SEQUENCE</scope>
    <source>
        <strain evidence="1">DY_R2A_6</strain>
    </source>
</reference>
<gene>
    <name evidence="1" type="ORF">OXU80_09455</name>
</gene>
<protein>
    <submittedName>
        <fullName evidence="1">Tetratricopeptide repeat protein</fullName>
    </submittedName>
</protein>
<keyword evidence="2" id="KW-1185">Reference proteome</keyword>
<name>A0ACD4NUL2_9HYPH</name>
<proteinExistence type="predicted"/>